<dbReference type="SUPFAM" id="SSF53706">
    <property type="entry name" value="Formate dehydrogenase/DMSO reductase, domains 1-3"/>
    <property type="match status" value="1"/>
</dbReference>
<evidence type="ECO:0000256" key="1">
    <source>
        <dbReference type="ARBA" id="ARBA00022485"/>
    </source>
</evidence>
<keyword evidence="8" id="KW-1185">Reference proteome</keyword>
<dbReference type="InterPro" id="IPR050123">
    <property type="entry name" value="Prok_molybdopt-oxidoreductase"/>
</dbReference>
<dbReference type="SUPFAM" id="SSF50692">
    <property type="entry name" value="ADC-like"/>
    <property type="match status" value="1"/>
</dbReference>
<dbReference type="CDD" id="cd00508">
    <property type="entry name" value="MopB_CT_Fdh-Nap-like"/>
    <property type="match status" value="1"/>
</dbReference>
<keyword evidence="1" id="KW-0004">4Fe-4S</keyword>
<accession>A0ABU0E9P5</accession>
<evidence type="ECO:0000313" key="8">
    <source>
        <dbReference type="Proteomes" id="UP001239626"/>
    </source>
</evidence>
<dbReference type="InterPro" id="IPR006657">
    <property type="entry name" value="MoPterin_dinucl-bd_dom"/>
</dbReference>
<comment type="caution">
    <text evidence="7">The sequence shown here is derived from an EMBL/GenBank/DDBJ whole genome shotgun (WGS) entry which is preliminary data.</text>
</comment>
<keyword evidence="3" id="KW-0408">Iron</keyword>
<proteinExistence type="predicted"/>
<dbReference type="Pfam" id="PF04879">
    <property type="entry name" value="Molybdop_Fe4S4"/>
    <property type="match status" value="1"/>
</dbReference>
<dbReference type="InterPro" id="IPR006656">
    <property type="entry name" value="Mopterin_OxRdtase"/>
</dbReference>
<name>A0ABU0E9P5_9CELL</name>
<evidence type="ECO:0000256" key="3">
    <source>
        <dbReference type="ARBA" id="ARBA00023004"/>
    </source>
</evidence>
<dbReference type="SMART" id="SM00926">
    <property type="entry name" value="Molybdop_Fe4S4"/>
    <property type="match status" value="1"/>
</dbReference>
<dbReference type="Pfam" id="PF01568">
    <property type="entry name" value="Molydop_binding"/>
    <property type="match status" value="1"/>
</dbReference>
<dbReference type="PANTHER" id="PTHR43105:SF10">
    <property type="entry name" value="NADH-QUINONE OXIDOREDUCTASE SUBUNIT G"/>
    <property type="match status" value="1"/>
</dbReference>
<dbReference type="Pfam" id="PF00384">
    <property type="entry name" value="Molybdopterin"/>
    <property type="match status" value="1"/>
</dbReference>
<dbReference type="PROSITE" id="PS51669">
    <property type="entry name" value="4FE4S_MOW_BIS_MGD"/>
    <property type="match status" value="1"/>
</dbReference>
<evidence type="ECO:0000259" key="6">
    <source>
        <dbReference type="PROSITE" id="PS51669"/>
    </source>
</evidence>
<evidence type="ECO:0000256" key="5">
    <source>
        <dbReference type="SAM" id="MobiDB-lite"/>
    </source>
</evidence>
<reference evidence="7 8" key="1">
    <citation type="submission" date="2023-07" db="EMBL/GenBank/DDBJ databases">
        <title>Sorghum-associated microbial communities from plants grown in Nebraska, USA.</title>
        <authorList>
            <person name="Schachtman D."/>
        </authorList>
    </citation>
    <scope>NUCLEOTIDE SEQUENCE [LARGE SCALE GENOMIC DNA]</scope>
    <source>
        <strain evidence="7 8">BE332</strain>
    </source>
</reference>
<keyword evidence="2" id="KW-0479">Metal-binding</keyword>
<evidence type="ECO:0000313" key="7">
    <source>
        <dbReference type="EMBL" id="MDQ0371828.1"/>
    </source>
</evidence>
<feature type="region of interest" description="Disordered" evidence="5">
    <location>
        <begin position="723"/>
        <end position="742"/>
    </location>
</feature>
<dbReference type="PANTHER" id="PTHR43105">
    <property type="entry name" value="RESPIRATORY NITRATE REDUCTASE"/>
    <property type="match status" value="1"/>
</dbReference>
<evidence type="ECO:0000256" key="2">
    <source>
        <dbReference type="ARBA" id="ARBA00022723"/>
    </source>
</evidence>
<dbReference type="InterPro" id="IPR006963">
    <property type="entry name" value="Mopterin_OxRdtase_4Fe-4S_dom"/>
</dbReference>
<gene>
    <name evidence="7" type="ORF">J2X26_000125</name>
</gene>
<dbReference type="EMBL" id="JAUSVB010000001">
    <property type="protein sequence ID" value="MDQ0371828.1"/>
    <property type="molecule type" value="Genomic_DNA"/>
</dbReference>
<feature type="domain" description="4Fe-4S Mo/W bis-MGD-type" evidence="6">
    <location>
        <begin position="17"/>
        <end position="77"/>
    </location>
</feature>
<dbReference type="Gene3D" id="3.40.50.740">
    <property type="match status" value="1"/>
</dbReference>
<dbReference type="Gene3D" id="2.40.40.20">
    <property type="match status" value="1"/>
</dbReference>
<dbReference type="Gene3D" id="2.20.25.90">
    <property type="entry name" value="ADC-like domains"/>
    <property type="match status" value="1"/>
</dbReference>
<dbReference type="InterPro" id="IPR009010">
    <property type="entry name" value="Asp_de-COase-like_dom_sf"/>
</dbReference>
<protein>
    <submittedName>
        <fullName evidence="7">Assimilatory nitrate reductase catalytic subunit</fullName>
    </submittedName>
</protein>
<sequence length="864" mass="91847">MRQDLGSPTVGRVADAARTVATHCPYCALQCGMELSVTPRPGLERPDVRLSPTDFPTNRGGLCAKGWSAADLLTHPDRLTAPLVRTIPGDRSSPLRPATWDEALDAVAEAVRATQRRYGRDAVGCFGGGGLTNEKAYLLGKFARTVLRTRSIDYNGRWCMSSAAAASTRTFGIDRGLPFPVADLALADVLLLVGANPAETMPPLMQHLEAGRERGAQHVVVDPRLTATARTARVHLQPRPGTDAALANGLLHLVVRRGWVDEEYVAARTVEFEAVRESVTGYWPDRVERITGVPAADLEAVAELLGTASTAMVITARGAEQHASGTATAQAFINLALALGLPGRPGSGYGTLTGQGNGQGGREHGQKADQLPGYRKITDLADRAHVAGVWGVDPTRLPGPGVSATEMLRALGTPGGVRTLLLLASNVTVSAPDAGSVTDRVDALDFLMVADLFLSESAARADVVLPVSMWAEEEGTMTNLEGRVLRRRRALDPPPGVRTDLDVLAGVADRLGHGHLMTTDAATAFDELGRASAGGVADYGGITYDRIEDEQGVFWPCTDADDPGTPRLFGRRFAHPDGLARFTRAEFREPAERTDPEFPYVLTTGRLMRQYQSGTQTRRVAALAGDEVGPDGTVLPHAELHPDLARRCGVVDGEPVQLRTRRGVAVFRARLTTGIRTDTVFVPFHWSGESRANTLTHDALDPVSRMPAFKACAVAVGPIPVPARSTPQAGTTAERTRAPWPPARPKGLALDSHPTFLQGVYALTGKGLAAPELLDPSLSYTVPDGSVAQTVYFRGGNSTDELVVVVLVRDGVPMRYFPIGAKGDVHVPLRVVEDLEPGTTLEVHAAGAAGVSGVLIIDLGLVEV</sequence>
<dbReference type="Proteomes" id="UP001239626">
    <property type="component" value="Unassembled WGS sequence"/>
</dbReference>
<dbReference type="Gene3D" id="3.40.228.10">
    <property type="entry name" value="Dimethylsulfoxide Reductase, domain 2"/>
    <property type="match status" value="1"/>
</dbReference>
<evidence type="ECO:0000256" key="4">
    <source>
        <dbReference type="ARBA" id="ARBA00023014"/>
    </source>
</evidence>
<dbReference type="PIRSF" id="PIRSF036643">
    <property type="entry name" value="FDH_alpha"/>
    <property type="match status" value="1"/>
</dbReference>
<keyword evidence="4" id="KW-0411">Iron-sulfur</keyword>
<organism evidence="7 8">
    <name type="scientific">Cellulomonas humilata</name>
    <dbReference type="NCBI Taxonomy" id="144055"/>
    <lineage>
        <taxon>Bacteria</taxon>
        <taxon>Bacillati</taxon>
        <taxon>Actinomycetota</taxon>
        <taxon>Actinomycetes</taxon>
        <taxon>Micrococcales</taxon>
        <taxon>Cellulomonadaceae</taxon>
        <taxon>Cellulomonas</taxon>
    </lineage>
</organism>
<dbReference type="RefSeq" id="WP_307488914.1">
    <property type="nucleotide sequence ID" value="NZ_JAUSVB010000001.1"/>
</dbReference>